<evidence type="ECO:0000259" key="3">
    <source>
        <dbReference type="PROSITE" id="PS50011"/>
    </source>
</evidence>
<accession>A0A8S1KFY6</accession>
<evidence type="ECO:0000313" key="5">
    <source>
        <dbReference type="Proteomes" id="UP000692954"/>
    </source>
</evidence>
<reference evidence="4" key="1">
    <citation type="submission" date="2021-01" db="EMBL/GenBank/DDBJ databases">
        <authorList>
            <consortium name="Genoscope - CEA"/>
            <person name="William W."/>
        </authorList>
    </citation>
    <scope>NUCLEOTIDE SEQUENCE</scope>
</reference>
<dbReference type="InterPro" id="IPR050117">
    <property type="entry name" value="MAPK"/>
</dbReference>
<dbReference type="OrthoDB" id="8806754at2759"/>
<keyword evidence="1" id="KW-0547">Nucleotide-binding</keyword>
<dbReference type="GO" id="GO:0004672">
    <property type="term" value="F:protein kinase activity"/>
    <property type="evidence" value="ECO:0007669"/>
    <property type="project" value="InterPro"/>
</dbReference>
<name>A0A8S1KFY6_9CILI</name>
<dbReference type="InterPro" id="IPR000719">
    <property type="entry name" value="Prot_kinase_dom"/>
</dbReference>
<sequence length="133" mass="15801">MQRQVINILKIYDILYDSLNSDINIINQYYPTDLWKIIASQQVLSVENVQQIMYQLCKGLNYLHSSNFIHRDIKPRNILRNQKCEVFYCGLGFARIFDVSQEQLKENITEYVDTEQQKQNSYLLSNNLLDLVF</sequence>
<dbReference type="AlphaFoldDB" id="A0A8S1KFY6"/>
<dbReference type="EMBL" id="CAJJDN010000004">
    <property type="protein sequence ID" value="CAD8049714.1"/>
    <property type="molecule type" value="Genomic_DNA"/>
</dbReference>
<protein>
    <recommendedName>
        <fullName evidence="3">Protein kinase domain-containing protein</fullName>
    </recommendedName>
</protein>
<proteinExistence type="predicted"/>
<dbReference type="PROSITE" id="PS50011">
    <property type="entry name" value="PROTEIN_KINASE_DOM"/>
    <property type="match status" value="1"/>
</dbReference>
<evidence type="ECO:0000313" key="4">
    <source>
        <dbReference type="EMBL" id="CAD8049714.1"/>
    </source>
</evidence>
<feature type="domain" description="Protein kinase" evidence="3">
    <location>
        <begin position="1"/>
        <end position="133"/>
    </location>
</feature>
<comment type="caution">
    <text evidence="4">The sequence shown here is derived from an EMBL/GenBank/DDBJ whole genome shotgun (WGS) entry which is preliminary data.</text>
</comment>
<dbReference type="GO" id="GO:0005524">
    <property type="term" value="F:ATP binding"/>
    <property type="evidence" value="ECO:0007669"/>
    <property type="project" value="UniProtKB-KW"/>
</dbReference>
<evidence type="ECO:0000256" key="2">
    <source>
        <dbReference type="ARBA" id="ARBA00022840"/>
    </source>
</evidence>
<dbReference type="Proteomes" id="UP000692954">
    <property type="component" value="Unassembled WGS sequence"/>
</dbReference>
<gene>
    <name evidence="4" type="ORF">PSON_ATCC_30995.1.T0040278</name>
</gene>
<keyword evidence="5" id="KW-1185">Reference proteome</keyword>
<evidence type="ECO:0000256" key="1">
    <source>
        <dbReference type="ARBA" id="ARBA00022741"/>
    </source>
</evidence>
<dbReference type="PANTHER" id="PTHR24055">
    <property type="entry name" value="MITOGEN-ACTIVATED PROTEIN KINASE"/>
    <property type="match status" value="1"/>
</dbReference>
<keyword evidence="2" id="KW-0067">ATP-binding</keyword>
<organism evidence="4 5">
    <name type="scientific">Paramecium sonneborni</name>
    <dbReference type="NCBI Taxonomy" id="65129"/>
    <lineage>
        <taxon>Eukaryota</taxon>
        <taxon>Sar</taxon>
        <taxon>Alveolata</taxon>
        <taxon>Ciliophora</taxon>
        <taxon>Intramacronucleata</taxon>
        <taxon>Oligohymenophorea</taxon>
        <taxon>Peniculida</taxon>
        <taxon>Parameciidae</taxon>
        <taxon>Paramecium</taxon>
    </lineage>
</organism>
<dbReference type="SMART" id="SM00220">
    <property type="entry name" value="S_TKc"/>
    <property type="match status" value="1"/>
</dbReference>
<dbReference type="Pfam" id="PF00069">
    <property type="entry name" value="Pkinase"/>
    <property type="match status" value="1"/>
</dbReference>